<dbReference type="CDD" id="cd00037">
    <property type="entry name" value="CLECT"/>
    <property type="match status" value="1"/>
</dbReference>
<name>A0A915PXI2_9BILA</name>
<dbReference type="SUPFAM" id="SSF56436">
    <property type="entry name" value="C-type lectin-like"/>
    <property type="match status" value="1"/>
</dbReference>
<evidence type="ECO:0000313" key="5">
    <source>
        <dbReference type="WBParaSite" id="sdigi.contig419.g8193.t1"/>
    </source>
</evidence>
<evidence type="ECO:0000259" key="3">
    <source>
        <dbReference type="PROSITE" id="PS50041"/>
    </source>
</evidence>
<feature type="domain" description="C-type lectin" evidence="3">
    <location>
        <begin position="8"/>
        <end position="110"/>
    </location>
</feature>
<dbReference type="Pfam" id="PF00059">
    <property type="entry name" value="Lectin_C"/>
    <property type="match status" value="1"/>
</dbReference>
<evidence type="ECO:0000313" key="4">
    <source>
        <dbReference type="Proteomes" id="UP000887581"/>
    </source>
</evidence>
<protein>
    <submittedName>
        <fullName evidence="5">C-type lectin domain-containing protein</fullName>
    </submittedName>
</protein>
<dbReference type="PROSITE" id="PS00615">
    <property type="entry name" value="C_TYPE_LECTIN_1"/>
    <property type="match status" value="1"/>
</dbReference>
<dbReference type="WBParaSite" id="sdigi.contig419.g8193.t1">
    <property type="protein sequence ID" value="sdigi.contig419.g8193.t1"/>
    <property type="gene ID" value="sdigi.contig419.g8193"/>
</dbReference>
<keyword evidence="2" id="KW-0472">Membrane</keyword>
<dbReference type="Gene3D" id="3.10.100.10">
    <property type="entry name" value="Mannose-Binding Protein A, subunit A"/>
    <property type="match status" value="1"/>
</dbReference>
<keyword evidence="1" id="KW-1015">Disulfide bond</keyword>
<accession>A0A915PXI2</accession>
<dbReference type="AlphaFoldDB" id="A0A915PXI2"/>
<dbReference type="InterPro" id="IPR001304">
    <property type="entry name" value="C-type_lectin-like"/>
</dbReference>
<dbReference type="PANTHER" id="PTHR22803">
    <property type="entry name" value="MANNOSE, PHOSPHOLIPASE, LECTIN RECEPTOR RELATED"/>
    <property type="match status" value="1"/>
</dbReference>
<keyword evidence="2" id="KW-1133">Transmembrane helix</keyword>
<sequence length="224" mass="25484">MSPSVFTCNVWDYFNASLASFETRIDFELFKSYILHNELSVSNALIGLVRQQHGSYAWKDSSPVTFLNWADDEPADAKGRIVQQCVKMQLNGNYSWYSVSCWQSTHYLCSVPVIKVYQNPTEDEKSEMLPSSILSDEKITKGKEKVTEFPTVDDKGSTADNSVLSVSSSQSMSMINTFAEISLILIIAISIGGIQLWRRKRRIRLSNQRIIQFDQLQNEEENAM</sequence>
<dbReference type="InterPro" id="IPR050111">
    <property type="entry name" value="C-type_lectin/snaclec_domain"/>
</dbReference>
<feature type="transmembrane region" description="Helical" evidence="2">
    <location>
        <begin position="178"/>
        <end position="197"/>
    </location>
</feature>
<dbReference type="InterPro" id="IPR016187">
    <property type="entry name" value="CTDL_fold"/>
</dbReference>
<dbReference type="InterPro" id="IPR018378">
    <property type="entry name" value="C-type_lectin_CS"/>
</dbReference>
<dbReference type="Proteomes" id="UP000887581">
    <property type="component" value="Unplaced"/>
</dbReference>
<proteinExistence type="predicted"/>
<keyword evidence="2" id="KW-0812">Transmembrane</keyword>
<dbReference type="PROSITE" id="PS50041">
    <property type="entry name" value="C_TYPE_LECTIN_2"/>
    <property type="match status" value="1"/>
</dbReference>
<keyword evidence="4" id="KW-1185">Reference proteome</keyword>
<organism evidence="4 5">
    <name type="scientific">Setaria digitata</name>
    <dbReference type="NCBI Taxonomy" id="48799"/>
    <lineage>
        <taxon>Eukaryota</taxon>
        <taxon>Metazoa</taxon>
        <taxon>Ecdysozoa</taxon>
        <taxon>Nematoda</taxon>
        <taxon>Chromadorea</taxon>
        <taxon>Rhabditida</taxon>
        <taxon>Spirurina</taxon>
        <taxon>Spiruromorpha</taxon>
        <taxon>Filarioidea</taxon>
        <taxon>Setariidae</taxon>
        <taxon>Setaria</taxon>
    </lineage>
</organism>
<reference evidence="5" key="1">
    <citation type="submission" date="2022-11" db="UniProtKB">
        <authorList>
            <consortium name="WormBaseParasite"/>
        </authorList>
    </citation>
    <scope>IDENTIFICATION</scope>
</reference>
<evidence type="ECO:0000256" key="2">
    <source>
        <dbReference type="SAM" id="Phobius"/>
    </source>
</evidence>
<dbReference type="InterPro" id="IPR016186">
    <property type="entry name" value="C-type_lectin-like/link_sf"/>
</dbReference>
<evidence type="ECO:0000256" key="1">
    <source>
        <dbReference type="ARBA" id="ARBA00023157"/>
    </source>
</evidence>